<accession>A0AAW5BPW4</accession>
<dbReference type="EMBL" id="JAKNGO010000045">
    <property type="protein sequence ID" value="MCG4690284.1"/>
    <property type="molecule type" value="Genomic_DNA"/>
</dbReference>
<name>A0AAW5BPW4_PHOVU</name>
<dbReference type="AlphaFoldDB" id="A0AAW5BPW4"/>
<evidence type="ECO:0000313" key="2">
    <source>
        <dbReference type="Proteomes" id="UP001200843"/>
    </source>
</evidence>
<protein>
    <recommendedName>
        <fullName evidence="3">Transposase</fullName>
    </recommendedName>
</protein>
<dbReference type="Proteomes" id="UP001200843">
    <property type="component" value="Unassembled WGS sequence"/>
</dbReference>
<evidence type="ECO:0008006" key="3">
    <source>
        <dbReference type="Google" id="ProtNLM"/>
    </source>
</evidence>
<reference evidence="1" key="1">
    <citation type="submission" date="2022-01" db="EMBL/GenBank/DDBJ databases">
        <title>Collection of gut derived symbiotic bacterial strains cultured from healthy donors.</title>
        <authorList>
            <person name="Lin H."/>
            <person name="Kohout C."/>
            <person name="Waligurski E."/>
            <person name="Pamer E.G."/>
        </authorList>
    </citation>
    <scope>NUCLEOTIDE SEQUENCE</scope>
    <source>
        <strain evidence="1">DFI.6.72</strain>
    </source>
</reference>
<sequence length="107" mass="12447">MMKRSKCMNVPEIRFKEFCDYYSDVLLEKCLSVSNKKNNKLEYKKEDALSVSDEFGVVNQIEHLGRSYTGNNISTYKILNKWQIVYTKSPLKLKPFGIIKVNNVSSK</sequence>
<gene>
    <name evidence="1" type="ORF">L0N01_16935</name>
</gene>
<comment type="caution">
    <text evidence="1">The sequence shown here is derived from an EMBL/GenBank/DDBJ whole genome shotgun (WGS) entry which is preliminary data.</text>
</comment>
<evidence type="ECO:0000313" key="1">
    <source>
        <dbReference type="EMBL" id="MCG4690284.1"/>
    </source>
</evidence>
<dbReference type="RefSeq" id="WP_227212480.1">
    <property type="nucleotide sequence ID" value="NZ_JAJCKB010000037.1"/>
</dbReference>
<organism evidence="1 2">
    <name type="scientific">Phocaeicola vulgatus</name>
    <name type="common">Bacteroides vulgatus</name>
    <dbReference type="NCBI Taxonomy" id="821"/>
    <lineage>
        <taxon>Bacteria</taxon>
        <taxon>Pseudomonadati</taxon>
        <taxon>Bacteroidota</taxon>
        <taxon>Bacteroidia</taxon>
        <taxon>Bacteroidales</taxon>
        <taxon>Bacteroidaceae</taxon>
        <taxon>Phocaeicola</taxon>
    </lineage>
</organism>
<proteinExistence type="predicted"/>